<accession>A0ABV6JRE0</accession>
<protein>
    <submittedName>
        <fullName evidence="1">Uncharacterized protein</fullName>
    </submittedName>
</protein>
<dbReference type="Proteomes" id="UP001589865">
    <property type="component" value="Unassembled WGS sequence"/>
</dbReference>
<reference evidence="1 2" key="1">
    <citation type="submission" date="2024-09" db="EMBL/GenBank/DDBJ databases">
        <authorList>
            <person name="Sun Q."/>
            <person name="Mori K."/>
        </authorList>
    </citation>
    <scope>NUCLEOTIDE SEQUENCE [LARGE SCALE GENOMIC DNA]</scope>
    <source>
        <strain evidence="1 2">TBRC 5777</strain>
    </source>
</reference>
<sequence length="83" mass="9288">MTTEPTLEEQWQAYAATTYAGHDLDENNLTWLRMAWMAGADTVIRGLVASGPEAMVDQLMRWDAEMVDEAVKRFNAATEPPEA</sequence>
<dbReference type="RefSeq" id="WP_377044051.1">
    <property type="nucleotide sequence ID" value="NZ_JBHLUN010000006.1"/>
</dbReference>
<comment type="caution">
    <text evidence="1">The sequence shown here is derived from an EMBL/GenBank/DDBJ whole genome shotgun (WGS) entry which is preliminary data.</text>
</comment>
<gene>
    <name evidence="1" type="ORF">ACFFGY_08550</name>
</gene>
<keyword evidence="2" id="KW-1185">Reference proteome</keyword>
<evidence type="ECO:0000313" key="1">
    <source>
        <dbReference type="EMBL" id="MFC0408292.1"/>
    </source>
</evidence>
<evidence type="ECO:0000313" key="2">
    <source>
        <dbReference type="Proteomes" id="UP001589865"/>
    </source>
</evidence>
<organism evidence="1 2">
    <name type="scientific">Roseomonas elaeocarpi</name>
    <dbReference type="NCBI Taxonomy" id="907779"/>
    <lineage>
        <taxon>Bacteria</taxon>
        <taxon>Pseudomonadati</taxon>
        <taxon>Pseudomonadota</taxon>
        <taxon>Alphaproteobacteria</taxon>
        <taxon>Acetobacterales</taxon>
        <taxon>Roseomonadaceae</taxon>
        <taxon>Roseomonas</taxon>
    </lineage>
</organism>
<dbReference type="EMBL" id="JBHLUN010000006">
    <property type="protein sequence ID" value="MFC0408292.1"/>
    <property type="molecule type" value="Genomic_DNA"/>
</dbReference>
<proteinExistence type="predicted"/>
<name>A0ABV6JRE0_9PROT</name>